<dbReference type="GeneTree" id="ENSGT00930000153037"/>
<name>A0A8C8UL23_PERMB</name>
<accession>A0A8C8UL23</accession>
<dbReference type="Proteomes" id="UP000694547">
    <property type="component" value="Chromosome 3"/>
</dbReference>
<dbReference type="AlphaFoldDB" id="A0A8C8UL23"/>
<proteinExistence type="predicted"/>
<evidence type="ECO:0000313" key="1">
    <source>
        <dbReference type="Ensembl" id="ENSPEMP00000030926.1"/>
    </source>
</evidence>
<reference evidence="1" key="3">
    <citation type="submission" date="2025-09" db="UniProtKB">
        <authorList>
            <consortium name="Ensembl"/>
        </authorList>
    </citation>
    <scope>IDENTIFICATION</scope>
</reference>
<sequence length="76" mass="8728">IIPFIVDAFHNIFLLQRSVISEKYQVFIMFLTMADSQNTLFNMQFPLLKITEIGLCLGGYMNSDLCNTVTKMLGFK</sequence>
<evidence type="ECO:0000313" key="2">
    <source>
        <dbReference type="Proteomes" id="UP000694547"/>
    </source>
</evidence>
<reference evidence="1 2" key="1">
    <citation type="submission" date="2018-10" db="EMBL/GenBank/DDBJ databases">
        <title>Improved assembly of the deer mouse Peromyscus maniculatus genome.</title>
        <authorList>
            <person name="Lassance J.-M."/>
            <person name="Hoekstra H.E."/>
        </authorList>
    </citation>
    <scope>NUCLEOTIDE SEQUENCE [LARGE SCALE GENOMIC DNA]</scope>
</reference>
<keyword evidence="2" id="KW-1185">Reference proteome</keyword>
<reference evidence="1" key="2">
    <citation type="submission" date="2025-08" db="UniProtKB">
        <authorList>
            <consortium name="Ensembl"/>
        </authorList>
    </citation>
    <scope>IDENTIFICATION</scope>
</reference>
<organism evidence="1 2">
    <name type="scientific">Peromyscus maniculatus bairdii</name>
    <name type="common">Prairie deer mouse</name>
    <dbReference type="NCBI Taxonomy" id="230844"/>
    <lineage>
        <taxon>Eukaryota</taxon>
        <taxon>Metazoa</taxon>
        <taxon>Chordata</taxon>
        <taxon>Craniata</taxon>
        <taxon>Vertebrata</taxon>
        <taxon>Euteleostomi</taxon>
        <taxon>Mammalia</taxon>
        <taxon>Eutheria</taxon>
        <taxon>Euarchontoglires</taxon>
        <taxon>Glires</taxon>
        <taxon>Rodentia</taxon>
        <taxon>Myomorpha</taxon>
        <taxon>Muroidea</taxon>
        <taxon>Cricetidae</taxon>
        <taxon>Neotominae</taxon>
        <taxon>Peromyscus</taxon>
    </lineage>
</organism>
<protein>
    <submittedName>
        <fullName evidence="1">Uncharacterized protein</fullName>
    </submittedName>
</protein>
<dbReference type="Ensembl" id="ENSPEMT00000036847.1">
    <property type="protein sequence ID" value="ENSPEMP00000030926.1"/>
    <property type="gene ID" value="ENSPEMG00000025448.1"/>
</dbReference>